<feature type="chain" id="PRO_5016298502" evidence="2">
    <location>
        <begin position="33"/>
        <end position="222"/>
    </location>
</feature>
<feature type="region of interest" description="Disordered" evidence="1">
    <location>
        <begin position="164"/>
        <end position="190"/>
    </location>
</feature>
<feature type="region of interest" description="Disordered" evidence="1">
    <location>
        <begin position="109"/>
        <end position="139"/>
    </location>
</feature>
<evidence type="ECO:0000256" key="2">
    <source>
        <dbReference type="SAM" id="SignalP"/>
    </source>
</evidence>
<proteinExistence type="predicted"/>
<feature type="compositionally biased region" description="Low complexity" evidence="1">
    <location>
        <begin position="164"/>
        <end position="187"/>
    </location>
</feature>
<dbReference type="Proteomes" id="UP000248134">
    <property type="component" value="Unassembled WGS sequence"/>
</dbReference>
<name>A0A323UJJ4_RHOPL</name>
<organism evidence="3 4">
    <name type="scientific">Rhodopseudomonas palustris</name>
    <dbReference type="NCBI Taxonomy" id="1076"/>
    <lineage>
        <taxon>Bacteria</taxon>
        <taxon>Pseudomonadati</taxon>
        <taxon>Pseudomonadota</taxon>
        <taxon>Alphaproteobacteria</taxon>
        <taxon>Hyphomicrobiales</taxon>
        <taxon>Nitrobacteraceae</taxon>
        <taxon>Rhodopseudomonas</taxon>
    </lineage>
</organism>
<reference evidence="3 4" key="1">
    <citation type="submission" date="2018-06" db="EMBL/GenBank/DDBJ databases">
        <title>Draft Whole-Genome Sequence of the purple photosynthetic bacterium Rhodospeudomonas palustris XCP.</title>
        <authorList>
            <person name="Rayyan A."/>
            <person name="Meyer T.E."/>
            <person name="Kyndt J.A."/>
        </authorList>
    </citation>
    <scope>NUCLEOTIDE SEQUENCE [LARGE SCALE GENOMIC DNA]</scope>
    <source>
        <strain evidence="3 4">XCP</strain>
    </source>
</reference>
<sequence>MDIKASGRSALVIAAGLTVGLWCVAPATPSLAAPQTAASDSGSAAKPSPKKKIVRHHAKPAKAKHSAAKPVVKSPVDEDRAANTPQTEPKPLADASGALPASIANAHAEATPAEVGSSQTGAAAEPAKQAEAPSATPSAPEVIAADQVNDLDRAATDAAQMQAQVQPQQPAANEAATVAQAQPQAQATEHDDAWDKASLIGKIFIAAGGLLTLASAARMFMA</sequence>
<keyword evidence="2" id="KW-0732">Signal</keyword>
<accession>A0A323UJJ4</accession>
<feature type="compositionally biased region" description="Low complexity" evidence="1">
    <location>
        <begin position="122"/>
        <end position="139"/>
    </location>
</feature>
<evidence type="ECO:0000256" key="1">
    <source>
        <dbReference type="SAM" id="MobiDB-lite"/>
    </source>
</evidence>
<feature type="signal peptide" evidence="2">
    <location>
        <begin position="1"/>
        <end position="32"/>
    </location>
</feature>
<comment type="caution">
    <text evidence="3">The sequence shown here is derived from an EMBL/GenBank/DDBJ whole genome shotgun (WGS) entry which is preliminary data.</text>
</comment>
<dbReference type="EMBL" id="QKQS01000006">
    <property type="protein sequence ID" value="PZA13272.1"/>
    <property type="molecule type" value="Genomic_DNA"/>
</dbReference>
<dbReference type="RefSeq" id="WP_110784447.1">
    <property type="nucleotide sequence ID" value="NZ_QKQS01000006.1"/>
</dbReference>
<feature type="compositionally biased region" description="Basic residues" evidence="1">
    <location>
        <begin position="48"/>
        <end position="67"/>
    </location>
</feature>
<evidence type="ECO:0000313" key="4">
    <source>
        <dbReference type="Proteomes" id="UP000248134"/>
    </source>
</evidence>
<evidence type="ECO:0000313" key="3">
    <source>
        <dbReference type="EMBL" id="PZA13272.1"/>
    </source>
</evidence>
<protein>
    <submittedName>
        <fullName evidence="3">Uncharacterized protein</fullName>
    </submittedName>
</protein>
<dbReference type="AlphaFoldDB" id="A0A323UJJ4"/>
<gene>
    <name evidence="3" type="ORF">DNX69_02515</name>
</gene>
<dbReference type="OrthoDB" id="8141590at2"/>
<feature type="region of interest" description="Disordered" evidence="1">
    <location>
        <begin position="33"/>
        <end position="96"/>
    </location>
</feature>
<feature type="compositionally biased region" description="Low complexity" evidence="1">
    <location>
        <begin position="37"/>
        <end position="47"/>
    </location>
</feature>